<dbReference type="InterPro" id="IPR052940">
    <property type="entry name" value="Carb_Esterase_6"/>
</dbReference>
<accession>A0A5M6CVB0</accession>
<reference evidence="3 4" key="1">
    <citation type="submission" date="2019-08" db="EMBL/GenBank/DDBJ databases">
        <authorList>
            <person name="Dhanesh K."/>
            <person name="Kumar G."/>
            <person name="Sasikala C."/>
            <person name="Venkata Ramana C."/>
        </authorList>
    </citation>
    <scope>NUCLEOTIDE SEQUENCE [LARGE SCALE GENOMIC DNA]</scope>
    <source>
        <strain evidence="3 4">JC645</strain>
    </source>
</reference>
<keyword evidence="1" id="KW-0378">Hydrolase</keyword>
<dbReference type="AlphaFoldDB" id="A0A5M6CVB0"/>
<dbReference type="InterPro" id="IPR036514">
    <property type="entry name" value="SGNH_hydro_sf"/>
</dbReference>
<comment type="caution">
    <text evidence="3">The sequence shown here is derived from an EMBL/GenBank/DDBJ whole genome shotgun (WGS) entry which is preliminary data.</text>
</comment>
<protein>
    <recommendedName>
        <fullName evidence="2">Sialate O-acetylesterase domain-containing protein</fullName>
    </recommendedName>
</protein>
<dbReference type="GO" id="GO:0016788">
    <property type="term" value="F:hydrolase activity, acting on ester bonds"/>
    <property type="evidence" value="ECO:0007669"/>
    <property type="project" value="UniProtKB-ARBA"/>
</dbReference>
<name>A0A5M6CVB0_9BACT</name>
<gene>
    <name evidence="3" type="ORF">FYK55_25035</name>
</gene>
<dbReference type="Pfam" id="PF03629">
    <property type="entry name" value="SASA"/>
    <property type="match status" value="1"/>
</dbReference>
<keyword evidence="4" id="KW-1185">Reference proteome</keyword>
<proteinExistence type="predicted"/>
<feature type="domain" description="Sialate O-acetylesterase" evidence="2">
    <location>
        <begin position="35"/>
        <end position="275"/>
    </location>
</feature>
<evidence type="ECO:0000259" key="2">
    <source>
        <dbReference type="Pfam" id="PF03629"/>
    </source>
</evidence>
<dbReference type="EMBL" id="VWOX01000021">
    <property type="protein sequence ID" value="KAA5539188.1"/>
    <property type="molecule type" value="Genomic_DNA"/>
</dbReference>
<dbReference type="PANTHER" id="PTHR31988:SF19">
    <property type="entry name" value="9-O-ACETYL-N-ACETYLNEURAMINIC ACID DEACETYLASE-RELATED"/>
    <property type="match status" value="1"/>
</dbReference>
<dbReference type="InterPro" id="IPR005181">
    <property type="entry name" value="SASA"/>
</dbReference>
<organism evidence="3 4">
    <name type="scientific">Roseiconus nitratireducens</name>
    <dbReference type="NCBI Taxonomy" id="2605748"/>
    <lineage>
        <taxon>Bacteria</taxon>
        <taxon>Pseudomonadati</taxon>
        <taxon>Planctomycetota</taxon>
        <taxon>Planctomycetia</taxon>
        <taxon>Pirellulales</taxon>
        <taxon>Pirellulaceae</taxon>
        <taxon>Roseiconus</taxon>
    </lineage>
</organism>
<dbReference type="RefSeq" id="WP_150079381.1">
    <property type="nucleotide sequence ID" value="NZ_VWOX01000021.1"/>
</dbReference>
<sequence>MKSDHRQKRILPIALTLLFAIGFGGRADAEPNGPLKVFILAGQSNMQGHAQVETFEAMRLNPKAAPLLKDMVGPNGEPIVCERVWISSIGSSDQVQSGRLTAGFGAQAKGPKIGPEFTFGIYMQQHLNEPILIIKTAWGGKSLHTDFRPPGAGPYTFTESQLETFQKQNKDLDQLKTEKAQATGHYYRMMMDHIRSVLDDIPSVYPDYDSASGYELSGFVWFQGWNDMVDRGVYPNRDQPGGYDAYGELLAQLIRDVRKDLDVPRLPFVIGVMGVGGPTDQYGPDQQRYKGVHQNFRDAMAFPASLPEFEGSVATVLTENYWDQKVARLRDREKEIQPEVKELQEAIKSGKISREQGQQQIDALYAKTFNDRELEILQDSTSNFDFHYMGSAGILAQIGKGFADAMATLLP</sequence>
<evidence type="ECO:0000313" key="3">
    <source>
        <dbReference type="EMBL" id="KAA5539188.1"/>
    </source>
</evidence>
<dbReference type="SUPFAM" id="SSF52266">
    <property type="entry name" value="SGNH hydrolase"/>
    <property type="match status" value="1"/>
</dbReference>
<dbReference type="Gene3D" id="3.40.50.1110">
    <property type="entry name" value="SGNH hydrolase"/>
    <property type="match status" value="1"/>
</dbReference>
<dbReference type="Proteomes" id="UP000324479">
    <property type="component" value="Unassembled WGS sequence"/>
</dbReference>
<dbReference type="PANTHER" id="PTHR31988">
    <property type="entry name" value="ESTERASE, PUTATIVE (DUF303)-RELATED"/>
    <property type="match status" value="1"/>
</dbReference>
<evidence type="ECO:0000256" key="1">
    <source>
        <dbReference type="ARBA" id="ARBA00022801"/>
    </source>
</evidence>
<evidence type="ECO:0000313" key="4">
    <source>
        <dbReference type="Proteomes" id="UP000324479"/>
    </source>
</evidence>